<feature type="domain" description="Rhodanese" evidence="3">
    <location>
        <begin position="17"/>
        <end position="137"/>
    </location>
</feature>
<evidence type="ECO:0000313" key="5">
    <source>
        <dbReference type="Proteomes" id="UP001595617"/>
    </source>
</evidence>
<name>A0ABV7ZU43_9GAMM</name>
<comment type="caution">
    <text evidence="4">The sequence shown here is derived from an EMBL/GenBank/DDBJ whole genome shotgun (WGS) entry which is preliminary data.</text>
</comment>
<protein>
    <submittedName>
        <fullName evidence="4">Sulfurtransferase</fullName>
        <ecNumber evidence="4">2.8.1.-</ecNumber>
    </submittedName>
</protein>
<evidence type="ECO:0000313" key="4">
    <source>
        <dbReference type="EMBL" id="MFC3852027.1"/>
    </source>
</evidence>
<keyword evidence="2" id="KW-0677">Repeat</keyword>
<accession>A0ABV7ZU43</accession>
<organism evidence="4 5">
    <name type="scientific">Saccharospirillum mangrovi</name>
    <dbReference type="NCBI Taxonomy" id="2161747"/>
    <lineage>
        <taxon>Bacteria</taxon>
        <taxon>Pseudomonadati</taxon>
        <taxon>Pseudomonadota</taxon>
        <taxon>Gammaproteobacteria</taxon>
        <taxon>Oceanospirillales</taxon>
        <taxon>Saccharospirillaceae</taxon>
        <taxon>Saccharospirillum</taxon>
    </lineage>
</organism>
<dbReference type="CDD" id="cd01449">
    <property type="entry name" value="TST_Repeat_2"/>
    <property type="match status" value="1"/>
</dbReference>
<dbReference type="Proteomes" id="UP001595617">
    <property type="component" value="Unassembled WGS sequence"/>
</dbReference>
<dbReference type="EMBL" id="JBHRYR010000002">
    <property type="protein sequence ID" value="MFC3852027.1"/>
    <property type="molecule type" value="Genomic_DNA"/>
</dbReference>
<dbReference type="SMART" id="SM00450">
    <property type="entry name" value="RHOD"/>
    <property type="match status" value="2"/>
</dbReference>
<dbReference type="EC" id="2.8.1.-" evidence="4"/>
<dbReference type="InterPro" id="IPR001763">
    <property type="entry name" value="Rhodanese-like_dom"/>
</dbReference>
<gene>
    <name evidence="4" type="ORF">ACFOOG_04185</name>
</gene>
<dbReference type="Gene3D" id="3.40.250.10">
    <property type="entry name" value="Rhodanese-like domain"/>
    <property type="match status" value="2"/>
</dbReference>
<dbReference type="PANTHER" id="PTHR11364:SF27">
    <property type="entry name" value="SULFURTRANSFERASE"/>
    <property type="match status" value="1"/>
</dbReference>
<keyword evidence="1 4" id="KW-0808">Transferase</keyword>
<dbReference type="GO" id="GO:0016740">
    <property type="term" value="F:transferase activity"/>
    <property type="evidence" value="ECO:0007669"/>
    <property type="project" value="UniProtKB-KW"/>
</dbReference>
<dbReference type="InterPro" id="IPR036873">
    <property type="entry name" value="Rhodanese-like_dom_sf"/>
</dbReference>
<dbReference type="RefSeq" id="WP_380693696.1">
    <property type="nucleotide sequence ID" value="NZ_JBHRYR010000002.1"/>
</dbReference>
<dbReference type="Pfam" id="PF00581">
    <property type="entry name" value="Rhodanese"/>
    <property type="match status" value="2"/>
</dbReference>
<sequence length="293" mass="31717">MIPLISADALQVLLHDTTRDVLVLDARFDLANPVAGLEAWRDGHIAHALYADLDQDLSGPIIPGVTGRHPLPDAMAWQPTLRRWGVTTDSVIVLYDAGNSMFAARAWWMLRWAGLTQVLVLNGGIAAWQEAGFALSTDVAERATSDVVIQPHHEWLVSADELLANPEQYQLFDARAYARFSGQTEPLDKKAGHIPGAVCLDFSQNLQANGQFLPPVALRERFAGVGIVLPVSTASSTCFMEDKQVVCYCGSGVSACHNILAMVSAGLPMPLLYAGSWSEWIQDDARPVATGDA</sequence>
<evidence type="ECO:0000256" key="2">
    <source>
        <dbReference type="ARBA" id="ARBA00022737"/>
    </source>
</evidence>
<evidence type="ECO:0000256" key="1">
    <source>
        <dbReference type="ARBA" id="ARBA00022679"/>
    </source>
</evidence>
<dbReference type="CDD" id="cd01448">
    <property type="entry name" value="TST_Repeat_1"/>
    <property type="match status" value="1"/>
</dbReference>
<dbReference type="SUPFAM" id="SSF52821">
    <property type="entry name" value="Rhodanese/Cell cycle control phosphatase"/>
    <property type="match status" value="2"/>
</dbReference>
<dbReference type="InterPro" id="IPR045078">
    <property type="entry name" value="TST/MPST-like"/>
</dbReference>
<keyword evidence="5" id="KW-1185">Reference proteome</keyword>
<dbReference type="PROSITE" id="PS50206">
    <property type="entry name" value="RHODANESE_3"/>
    <property type="match status" value="2"/>
</dbReference>
<dbReference type="PANTHER" id="PTHR11364">
    <property type="entry name" value="THIOSULFATE SULFERTANSFERASE"/>
    <property type="match status" value="1"/>
</dbReference>
<proteinExistence type="predicted"/>
<evidence type="ECO:0000259" key="3">
    <source>
        <dbReference type="PROSITE" id="PS50206"/>
    </source>
</evidence>
<reference evidence="5" key="1">
    <citation type="journal article" date="2019" name="Int. J. Syst. Evol. Microbiol.">
        <title>The Global Catalogue of Microorganisms (GCM) 10K type strain sequencing project: providing services to taxonomists for standard genome sequencing and annotation.</title>
        <authorList>
            <consortium name="The Broad Institute Genomics Platform"/>
            <consortium name="The Broad Institute Genome Sequencing Center for Infectious Disease"/>
            <person name="Wu L."/>
            <person name="Ma J."/>
        </authorList>
    </citation>
    <scope>NUCLEOTIDE SEQUENCE [LARGE SCALE GENOMIC DNA]</scope>
    <source>
        <strain evidence="5">IBRC 10765</strain>
    </source>
</reference>
<feature type="domain" description="Rhodanese" evidence="3">
    <location>
        <begin position="165"/>
        <end position="289"/>
    </location>
</feature>